<protein>
    <submittedName>
        <fullName evidence="2">HNH endonuclease</fullName>
    </submittedName>
</protein>
<proteinExistence type="predicted"/>
<organism evidence="2 3">
    <name type="scientific">Zooshikella ganghwensis</name>
    <dbReference type="NCBI Taxonomy" id="202772"/>
    <lineage>
        <taxon>Bacteria</taxon>
        <taxon>Pseudomonadati</taxon>
        <taxon>Pseudomonadota</taxon>
        <taxon>Gammaproteobacteria</taxon>
        <taxon>Oceanospirillales</taxon>
        <taxon>Zooshikellaceae</taxon>
        <taxon>Zooshikella</taxon>
    </lineage>
</organism>
<dbReference type="GO" id="GO:0004519">
    <property type="term" value="F:endonuclease activity"/>
    <property type="evidence" value="ECO:0007669"/>
    <property type="project" value="UniProtKB-KW"/>
</dbReference>
<dbReference type="Pfam" id="PF07510">
    <property type="entry name" value="GmrSD_C"/>
    <property type="match status" value="1"/>
</dbReference>
<evidence type="ECO:0000259" key="1">
    <source>
        <dbReference type="Pfam" id="PF07510"/>
    </source>
</evidence>
<dbReference type="InterPro" id="IPR011089">
    <property type="entry name" value="GmrSD_C"/>
</dbReference>
<dbReference type="Gene3D" id="1.10.30.50">
    <property type="match status" value="1"/>
</dbReference>
<keyword evidence="3" id="KW-1185">Reference proteome</keyword>
<accession>A0A4P9VN09</accession>
<reference evidence="2 3" key="1">
    <citation type="submission" date="2017-04" db="EMBL/GenBank/DDBJ databases">
        <title>Draft genome sequence of Zooshikella ganghwensis VG4 isolated from Red Sea sediments.</title>
        <authorList>
            <person name="Rehman Z."/>
            <person name="Alam I."/>
            <person name="Kamau A."/>
            <person name="Bajic V."/>
            <person name="Leiknes T."/>
        </authorList>
    </citation>
    <scope>NUCLEOTIDE SEQUENCE [LARGE SCALE GENOMIC DNA]</scope>
    <source>
        <strain evidence="2 3">VG4</strain>
    </source>
</reference>
<comment type="caution">
    <text evidence="2">The sequence shown here is derived from an EMBL/GenBank/DDBJ whole genome shotgun (WGS) entry which is preliminary data.</text>
</comment>
<gene>
    <name evidence="2" type="ORF">B9G39_15715</name>
</gene>
<keyword evidence="2" id="KW-0255">Endonuclease</keyword>
<dbReference type="AlphaFoldDB" id="A0A4P9VN09"/>
<evidence type="ECO:0000313" key="2">
    <source>
        <dbReference type="EMBL" id="RDH44763.1"/>
    </source>
</evidence>
<keyword evidence="2" id="KW-0378">Hydrolase</keyword>
<keyword evidence="2" id="KW-0540">Nuclease</keyword>
<evidence type="ECO:0000313" key="3">
    <source>
        <dbReference type="Proteomes" id="UP000257039"/>
    </source>
</evidence>
<dbReference type="EMBL" id="NDXW01000001">
    <property type="protein sequence ID" value="RDH44763.1"/>
    <property type="molecule type" value="Genomic_DNA"/>
</dbReference>
<dbReference type="Proteomes" id="UP000257039">
    <property type="component" value="Unassembled WGS sequence"/>
</dbReference>
<name>A0A4P9VN09_9GAMM</name>
<feature type="domain" description="GmrSD restriction endonucleases C-terminal" evidence="1">
    <location>
        <begin position="23"/>
        <end position="86"/>
    </location>
</feature>
<sequence length="112" mass="12663">MRDAEQIGLSPRGCKVTYGVWQCPYTGLVFSNPSDLDIDHIVPLKEAFRSGASLWNATRKREFANDLENLLAVSNSANRQKGDKDPTHWTPENWNYQCDYILDFGRQAAIAS</sequence>